<dbReference type="Proteomes" id="UP000614200">
    <property type="component" value="Unassembled WGS sequence"/>
</dbReference>
<name>A0ABS0A007_9FIRM</name>
<proteinExistence type="predicted"/>
<gene>
    <name evidence="1" type="ORF">ISU02_23335</name>
</gene>
<sequence length="206" mass="23942">MFKKIINKIFSDKNHETQNECDELFIVVQLNDKIMPIDRGSRYEDPLDEFIRKKGYGEVTGGGTMQSNNKEIQFCDIEVRINQMSISNKILSEIIEKLEGWGAPKGSFIKSFNNDIIQFGKKEGIAVYLDGKNLPSNVYQECDSNYVIEEISRLIESEDDIYRYWEGEVETALYFYVDSYDEAHKKIQEFIKSYPLCQNARVIQIA</sequence>
<evidence type="ECO:0000313" key="2">
    <source>
        <dbReference type="Proteomes" id="UP000614200"/>
    </source>
</evidence>
<evidence type="ECO:0000313" key="1">
    <source>
        <dbReference type="EMBL" id="MBF4696042.1"/>
    </source>
</evidence>
<protein>
    <submittedName>
        <fullName evidence="1">Uncharacterized protein</fullName>
    </submittedName>
</protein>
<reference evidence="1 2" key="1">
    <citation type="submission" date="2020-11" db="EMBL/GenBank/DDBJ databases">
        <title>Fusibacter basophilias sp. nov.</title>
        <authorList>
            <person name="Qiu D."/>
        </authorList>
    </citation>
    <scope>NUCLEOTIDE SEQUENCE [LARGE SCALE GENOMIC DNA]</scope>
    <source>
        <strain evidence="1 2">Q10-2</strain>
    </source>
</reference>
<dbReference type="RefSeq" id="WP_194704278.1">
    <property type="nucleotide sequence ID" value="NZ_JADKNH010000030.1"/>
</dbReference>
<accession>A0ABS0A007</accession>
<comment type="caution">
    <text evidence="1">The sequence shown here is derived from an EMBL/GenBank/DDBJ whole genome shotgun (WGS) entry which is preliminary data.</text>
</comment>
<organism evidence="1 2">
    <name type="scientific">Fusibacter ferrireducens</name>
    <dbReference type="NCBI Taxonomy" id="2785058"/>
    <lineage>
        <taxon>Bacteria</taxon>
        <taxon>Bacillati</taxon>
        <taxon>Bacillota</taxon>
        <taxon>Clostridia</taxon>
        <taxon>Eubacteriales</taxon>
        <taxon>Eubacteriales Family XII. Incertae Sedis</taxon>
        <taxon>Fusibacter</taxon>
    </lineage>
</organism>
<dbReference type="EMBL" id="JADKNH010000030">
    <property type="protein sequence ID" value="MBF4696042.1"/>
    <property type="molecule type" value="Genomic_DNA"/>
</dbReference>
<keyword evidence="2" id="KW-1185">Reference proteome</keyword>